<dbReference type="Proteomes" id="UP001481413">
    <property type="component" value="Unassembled WGS sequence"/>
</dbReference>
<name>A0ABQ0A089_9GAMM</name>
<dbReference type="EMBL" id="BAABWH010000005">
    <property type="protein sequence ID" value="GAA6145821.1"/>
    <property type="molecule type" value="Genomic_DNA"/>
</dbReference>
<feature type="coiled-coil region" evidence="1">
    <location>
        <begin position="57"/>
        <end position="84"/>
    </location>
</feature>
<accession>A0ABQ0A089</accession>
<evidence type="ECO:0000313" key="3">
    <source>
        <dbReference type="Proteomes" id="UP001481413"/>
    </source>
</evidence>
<sequence length="96" mass="11376">MKNDLFSQVKNLSLELRSLIRQGVKEGVDERIQKRNELMQQWFAEVSDLIDLTNEQQVFLEDLLKEEQELLEQLKAEQQQVGVQQQGQKNVKKYLM</sequence>
<comment type="caution">
    <text evidence="2">The sequence shown here is derived from an EMBL/GenBank/DDBJ whole genome shotgun (WGS) entry which is preliminary data.</text>
</comment>
<organism evidence="2 3">
    <name type="scientific">Thalassolituus maritimus</name>
    <dbReference type="NCBI Taxonomy" id="484498"/>
    <lineage>
        <taxon>Bacteria</taxon>
        <taxon>Pseudomonadati</taxon>
        <taxon>Pseudomonadota</taxon>
        <taxon>Gammaproteobacteria</taxon>
        <taxon>Oceanospirillales</taxon>
        <taxon>Oceanospirillaceae</taxon>
        <taxon>Thalassolituus</taxon>
    </lineage>
</organism>
<gene>
    <name evidence="2" type="ORF">NBRC116585_19390</name>
</gene>
<keyword evidence="3" id="KW-1185">Reference proteome</keyword>
<proteinExistence type="predicted"/>
<protein>
    <submittedName>
        <fullName evidence="2">Uncharacterized protein</fullName>
    </submittedName>
</protein>
<reference evidence="2 3" key="1">
    <citation type="submission" date="2024-04" db="EMBL/GenBank/DDBJ databases">
        <title>Draft genome sequence of Thalassolituus maritimus NBRC 116585.</title>
        <authorList>
            <person name="Miyakawa T."/>
            <person name="Kusuya Y."/>
            <person name="Miura T."/>
        </authorList>
    </citation>
    <scope>NUCLEOTIDE SEQUENCE [LARGE SCALE GENOMIC DNA]</scope>
    <source>
        <strain evidence="2 3">5NW40-0001</strain>
    </source>
</reference>
<keyword evidence="1" id="KW-0175">Coiled coil</keyword>
<dbReference type="RefSeq" id="WP_353294922.1">
    <property type="nucleotide sequence ID" value="NZ_BAABWH010000005.1"/>
</dbReference>
<evidence type="ECO:0000313" key="2">
    <source>
        <dbReference type="EMBL" id="GAA6145821.1"/>
    </source>
</evidence>
<evidence type="ECO:0000256" key="1">
    <source>
        <dbReference type="SAM" id="Coils"/>
    </source>
</evidence>